<gene>
    <name evidence="2" type="ORF">GRX01_17640</name>
</gene>
<protein>
    <recommendedName>
        <fullName evidence="4">MarR family transcriptional regulator</fullName>
    </recommendedName>
</protein>
<accession>A0A6B0T2Y3</accession>
<evidence type="ECO:0000313" key="3">
    <source>
        <dbReference type="Proteomes" id="UP000437065"/>
    </source>
</evidence>
<dbReference type="EMBL" id="WUUS01000013">
    <property type="protein sequence ID" value="MXR43153.1"/>
    <property type="molecule type" value="Genomic_DNA"/>
</dbReference>
<keyword evidence="1" id="KW-0175">Coiled coil</keyword>
<reference evidence="2 3" key="1">
    <citation type="submission" date="2019-12" db="EMBL/GenBank/DDBJ databases">
        <title>Isolation and characterization of three novel carbon monoxide-oxidizing members of Halobacteria from salione crusts and soils.</title>
        <authorList>
            <person name="Myers M.R."/>
            <person name="King G.M."/>
        </authorList>
    </citation>
    <scope>NUCLEOTIDE SEQUENCE [LARGE SCALE GENOMIC DNA]</scope>
    <source>
        <strain evidence="2 3">WSA2</strain>
    </source>
</reference>
<name>A0A6B0T2Y3_9EURY</name>
<dbReference type="OrthoDB" id="337399at2157"/>
<evidence type="ECO:0000256" key="1">
    <source>
        <dbReference type="SAM" id="Coils"/>
    </source>
</evidence>
<dbReference type="RefSeq" id="WP_159670829.1">
    <property type="nucleotide sequence ID" value="NZ_WUUS01000013.1"/>
</dbReference>
<keyword evidence="3" id="KW-1185">Reference proteome</keyword>
<proteinExistence type="predicted"/>
<dbReference type="Proteomes" id="UP000437065">
    <property type="component" value="Unassembled WGS sequence"/>
</dbReference>
<evidence type="ECO:0000313" key="2">
    <source>
        <dbReference type="EMBL" id="MXR43153.1"/>
    </source>
</evidence>
<comment type="caution">
    <text evidence="2">The sequence shown here is derived from an EMBL/GenBank/DDBJ whole genome shotgun (WGS) entry which is preliminary data.</text>
</comment>
<evidence type="ECO:0008006" key="4">
    <source>
        <dbReference type="Google" id="ProtNLM"/>
    </source>
</evidence>
<feature type="coiled-coil region" evidence="1">
    <location>
        <begin position="5"/>
        <end position="32"/>
    </location>
</feature>
<dbReference type="AlphaFoldDB" id="A0A6B0T2Y3"/>
<organism evidence="2 3">
    <name type="scientific">Halobaculum saliterrae</name>
    <dbReference type="NCBI Taxonomy" id="2073113"/>
    <lineage>
        <taxon>Archaea</taxon>
        <taxon>Methanobacteriati</taxon>
        <taxon>Methanobacteriota</taxon>
        <taxon>Stenosarchaea group</taxon>
        <taxon>Halobacteria</taxon>
        <taxon>Halobacteriales</taxon>
        <taxon>Haloferacaceae</taxon>
        <taxon>Halobaculum</taxon>
    </lineage>
</organism>
<sequence>MSDSAENLEEQVEELKQRVTEIENRLDGTEQPTAGANLREFVEENDPSSHTERSLYIAYYLETQRGIDEFTVGDIEDAYRECRVQPAGNMSDVLGRMEDRDWVLRAGTDGRAQLWKLTATALKTVEEGSNNGSE</sequence>